<dbReference type="OrthoDB" id="9784252at2"/>
<evidence type="ECO:0000256" key="5">
    <source>
        <dbReference type="ARBA" id="ARBA00023015"/>
    </source>
</evidence>
<organism evidence="14 15">
    <name type="scientific">Phreatobacter stygius</name>
    <dbReference type="NCBI Taxonomy" id="1940610"/>
    <lineage>
        <taxon>Bacteria</taxon>
        <taxon>Pseudomonadati</taxon>
        <taxon>Pseudomonadota</taxon>
        <taxon>Alphaproteobacteria</taxon>
        <taxon>Hyphomicrobiales</taxon>
        <taxon>Phreatobacteraceae</taxon>
        <taxon>Phreatobacter</taxon>
    </lineage>
</organism>
<keyword evidence="4" id="KW-0902">Two-component regulatory system</keyword>
<evidence type="ECO:0000256" key="6">
    <source>
        <dbReference type="ARBA" id="ARBA00023125"/>
    </source>
</evidence>
<keyword evidence="7" id="KW-0010">Activator</keyword>
<dbReference type="RefSeq" id="WP_136960351.1">
    <property type="nucleotide sequence ID" value="NZ_CP039690.1"/>
</dbReference>
<keyword evidence="6 11" id="KW-0238">DNA-binding</keyword>
<evidence type="ECO:0000256" key="3">
    <source>
        <dbReference type="ARBA" id="ARBA00022553"/>
    </source>
</evidence>
<evidence type="ECO:0000256" key="9">
    <source>
        <dbReference type="ARBA" id="ARBA00067337"/>
    </source>
</evidence>
<dbReference type="PROSITE" id="PS51755">
    <property type="entry name" value="OMPR_PHOB"/>
    <property type="match status" value="1"/>
</dbReference>
<gene>
    <name evidence="14" type="ORF">E8M01_12095</name>
</gene>
<dbReference type="GO" id="GO:0000976">
    <property type="term" value="F:transcription cis-regulatory region binding"/>
    <property type="evidence" value="ECO:0007669"/>
    <property type="project" value="TreeGrafter"/>
</dbReference>
<dbReference type="InterPro" id="IPR036388">
    <property type="entry name" value="WH-like_DNA-bd_sf"/>
</dbReference>
<accession>A0A4D7B4C6</accession>
<evidence type="ECO:0000256" key="1">
    <source>
        <dbReference type="ARBA" id="ARBA00004496"/>
    </source>
</evidence>
<evidence type="ECO:0000313" key="15">
    <source>
        <dbReference type="Proteomes" id="UP000298781"/>
    </source>
</evidence>
<dbReference type="GO" id="GO:0000156">
    <property type="term" value="F:phosphorelay response regulator activity"/>
    <property type="evidence" value="ECO:0007669"/>
    <property type="project" value="TreeGrafter"/>
</dbReference>
<feature type="domain" description="Response regulatory" evidence="12">
    <location>
        <begin position="4"/>
        <end position="117"/>
    </location>
</feature>
<dbReference type="GO" id="GO:0032993">
    <property type="term" value="C:protein-DNA complex"/>
    <property type="evidence" value="ECO:0007669"/>
    <property type="project" value="TreeGrafter"/>
</dbReference>
<comment type="subcellular location">
    <subcellularLocation>
        <location evidence="1">Cytoplasm</location>
    </subcellularLocation>
</comment>
<evidence type="ECO:0000256" key="7">
    <source>
        <dbReference type="ARBA" id="ARBA00023159"/>
    </source>
</evidence>
<dbReference type="SUPFAM" id="SSF52172">
    <property type="entry name" value="CheY-like"/>
    <property type="match status" value="1"/>
</dbReference>
<keyword evidence="3 10" id="KW-0597">Phosphoprotein</keyword>
<evidence type="ECO:0000259" key="13">
    <source>
        <dbReference type="PROSITE" id="PS51755"/>
    </source>
</evidence>
<evidence type="ECO:0000256" key="8">
    <source>
        <dbReference type="ARBA" id="ARBA00023163"/>
    </source>
</evidence>
<reference evidence="14 15" key="1">
    <citation type="submission" date="2019-04" db="EMBL/GenBank/DDBJ databases">
        <title>Phreatobacter aquaticus sp. nov.</title>
        <authorList>
            <person name="Choi A."/>
        </authorList>
    </citation>
    <scope>NUCLEOTIDE SEQUENCE [LARGE SCALE GENOMIC DNA]</scope>
    <source>
        <strain evidence="14 15">KCTC 52518</strain>
    </source>
</reference>
<evidence type="ECO:0000256" key="10">
    <source>
        <dbReference type="PROSITE-ProRule" id="PRU00169"/>
    </source>
</evidence>
<dbReference type="Gene3D" id="1.10.10.10">
    <property type="entry name" value="Winged helix-like DNA-binding domain superfamily/Winged helix DNA-binding domain"/>
    <property type="match status" value="1"/>
</dbReference>
<feature type="DNA-binding region" description="OmpR/PhoB-type" evidence="11">
    <location>
        <begin position="138"/>
        <end position="238"/>
    </location>
</feature>
<dbReference type="SMART" id="SM00862">
    <property type="entry name" value="Trans_reg_C"/>
    <property type="match status" value="1"/>
</dbReference>
<keyword evidence="8" id="KW-0804">Transcription</keyword>
<dbReference type="Pfam" id="PF00486">
    <property type="entry name" value="Trans_reg_C"/>
    <property type="match status" value="1"/>
</dbReference>
<dbReference type="SMART" id="SM00448">
    <property type="entry name" value="REC"/>
    <property type="match status" value="1"/>
</dbReference>
<name>A0A4D7B4C6_9HYPH</name>
<dbReference type="InterPro" id="IPR011006">
    <property type="entry name" value="CheY-like_superfamily"/>
</dbReference>
<dbReference type="FunFam" id="1.10.10.10:FF:000099">
    <property type="entry name" value="Two-component system response regulator TorR"/>
    <property type="match status" value="1"/>
</dbReference>
<dbReference type="InterPro" id="IPR001789">
    <property type="entry name" value="Sig_transdc_resp-reg_receiver"/>
</dbReference>
<dbReference type="EMBL" id="CP039690">
    <property type="protein sequence ID" value="QCI64900.1"/>
    <property type="molecule type" value="Genomic_DNA"/>
</dbReference>
<evidence type="ECO:0000256" key="11">
    <source>
        <dbReference type="PROSITE-ProRule" id="PRU01091"/>
    </source>
</evidence>
<dbReference type="KEGG" id="pstg:E8M01_12095"/>
<proteinExistence type="predicted"/>
<dbReference type="AlphaFoldDB" id="A0A4D7B4C6"/>
<dbReference type="GO" id="GO:0005829">
    <property type="term" value="C:cytosol"/>
    <property type="evidence" value="ECO:0007669"/>
    <property type="project" value="TreeGrafter"/>
</dbReference>
<dbReference type="InterPro" id="IPR039420">
    <property type="entry name" value="WalR-like"/>
</dbReference>
<dbReference type="Gene3D" id="6.10.250.690">
    <property type="match status" value="1"/>
</dbReference>
<dbReference type="GO" id="GO:0006355">
    <property type="term" value="P:regulation of DNA-templated transcription"/>
    <property type="evidence" value="ECO:0007669"/>
    <property type="project" value="InterPro"/>
</dbReference>
<evidence type="ECO:0000313" key="14">
    <source>
        <dbReference type="EMBL" id="QCI64900.1"/>
    </source>
</evidence>
<evidence type="ECO:0000259" key="12">
    <source>
        <dbReference type="PROSITE" id="PS50110"/>
    </source>
</evidence>
<evidence type="ECO:0000256" key="4">
    <source>
        <dbReference type="ARBA" id="ARBA00023012"/>
    </source>
</evidence>
<keyword evidence="5" id="KW-0805">Transcription regulation</keyword>
<dbReference type="SUPFAM" id="SSF46894">
    <property type="entry name" value="C-terminal effector domain of the bipartite response regulators"/>
    <property type="match status" value="1"/>
</dbReference>
<keyword evidence="2" id="KW-0963">Cytoplasm</keyword>
<dbReference type="PROSITE" id="PS50110">
    <property type="entry name" value="RESPONSE_REGULATORY"/>
    <property type="match status" value="1"/>
</dbReference>
<protein>
    <recommendedName>
        <fullName evidence="9">Regulatory protein VirG</fullName>
    </recommendedName>
</protein>
<dbReference type="Pfam" id="PF00072">
    <property type="entry name" value="Response_reg"/>
    <property type="match status" value="1"/>
</dbReference>
<dbReference type="Gene3D" id="3.40.50.2300">
    <property type="match status" value="1"/>
</dbReference>
<keyword evidence="15" id="KW-1185">Reference proteome</keyword>
<evidence type="ECO:0000256" key="2">
    <source>
        <dbReference type="ARBA" id="ARBA00022490"/>
    </source>
</evidence>
<sequence>MKTTVAIVDDEEHLREAVAEYLDLQGFEVFSFRNAQAFREDSVGKAIDVAILDIAMPGEDGLSLARFIRKSGSTGIIMATAAGRPIDRIVGLEIGADDYLVKPYELRELLARIKSVLRRVKAAPGGAAATPAAVAPEGRHLKFGALTLDLDARRLVDTDGAAIDLTAMEFDLLQALATRPNRVLSRGQLQEFAHGRSAEESDRSIDIRVTRLRKKIEPDPEHPRFIKTVRGEGYVFVPGGA</sequence>
<dbReference type="InterPro" id="IPR016032">
    <property type="entry name" value="Sig_transdc_resp-reg_C-effctor"/>
</dbReference>
<dbReference type="InterPro" id="IPR001867">
    <property type="entry name" value="OmpR/PhoB-type_DNA-bd"/>
</dbReference>
<dbReference type="CDD" id="cd00383">
    <property type="entry name" value="trans_reg_C"/>
    <property type="match status" value="1"/>
</dbReference>
<feature type="domain" description="OmpR/PhoB-type" evidence="13">
    <location>
        <begin position="138"/>
        <end position="238"/>
    </location>
</feature>
<feature type="modified residue" description="4-aspartylphosphate" evidence="10">
    <location>
        <position position="53"/>
    </location>
</feature>
<dbReference type="PANTHER" id="PTHR48111">
    <property type="entry name" value="REGULATOR OF RPOS"/>
    <property type="match status" value="1"/>
</dbReference>
<dbReference type="PANTHER" id="PTHR48111:SF4">
    <property type="entry name" value="DNA-BINDING DUAL TRANSCRIPTIONAL REGULATOR OMPR"/>
    <property type="match status" value="1"/>
</dbReference>
<dbReference type="Proteomes" id="UP000298781">
    <property type="component" value="Chromosome"/>
</dbReference>